<evidence type="ECO:0000256" key="2">
    <source>
        <dbReference type="SAM" id="SignalP"/>
    </source>
</evidence>
<name>A0ABM1MMJ0_NICVS</name>
<gene>
    <name evidence="4" type="primary">LOC108562096</name>
</gene>
<dbReference type="CDD" id="cd23992">
    <property type="entry name" value="PBP_GOBP"/>
    <property type="match status" value="1"/>
</dbReference>
<feature type="signal peptide" evidence="2">
    <location>
        <begin position="1"/>
        <end position="16"/>
    </location>
</feature>
<organism evidence="3 4">
    <name type="scientific">Nicrophorus vespilloides</name>
    <name type="common">Boreal carrion beetle</name>
    <dbReference type="NCBI Taxonomy" id="110193"/>
    <lineage>
        <taxon>Eukaryota</taxon>
        <taxon>Metazoa</taxon>
        <taxon>Ecdysozoa</taxon>
        <taxon>Arthropoda</taxon>
        <taxon>Hexapoda</taxon>
        <taxon>Insecta</taxon>
        <taxon>Pterygota</taxon>
        <taxon>Neoptera</taxon>
        <taxon>Endopterygota</taxon>
        <taxon>Coleoptera</taxon>
        <taxon>Polyphaga</taxon>
        <taxon>Staphyliniformia</taxon>
        <taxon>Silphidae</taxon>
        <taxon>Nicrophorinae</taxon>
        <taxon>Nicrophorus</taxon>
    </lineage>
</organism>
<dbReference type="Gene3D" id="1.10.238.20">
    <property type="entry name" value="Pheromone/general odorant binding protein domain"/>
    <property type="match status" value="1"/>
</dbReference>
<dbReference type="PANTHER" id="PTHR11857">
    <property type="entry name" value="ODORANT BINDING PROTEIN-RELATED"/>
    <property type="match status" value="1"/>
</dbReference>
<keyword evidence="3" id="KW-1185">Reference proteome</keyword>
<dbReference type="InterPro" id="IPR036728">
    <property type="entry name" value="PBP_GOBP_sf"/>
</dbReference>
<dbReference type="InterPro" id="IPR006170">
    <property type="entry name" value="PBP/GOBP"/>
</dbReference>
<dbReference type="RefSeq" id="XP_017775790.1">
    <property type="nucleotide sequence ID" value="XM_017920301.1"/>
</dbReference>
<keyword evidence="1 2" id="KW-0732">Signal</keyword>
<dbReference type="Pfam" id="PF01395">
    <property type="entry name" value="PBP_GOBP"/>
    <property type="match status" value="1"/>
</dbReference>
<feature type="chain" id="PRO_5046647101" evidence="2">
    <location>
        <begin position="17"/>
        <end position="131"/>
    </location>
</feature>
<accession>A0ABM1MMJ0</accession>
<dbReference type="GeneID" id="108562096"/>
<reference evidence="4" key="1">
    <citation type="submission" date="2025-08" db="UniProtKB">
        <authorList>
            <consortium name="RefSeq"/>
        </authorList>
    </citation>
    <scope>IDENTIFICATION</scope>
    <source>
        <tissue evidence="4">Whole Larva</tissue>
    </source>
</reference>
<dbReference type="SUPFAM" id="SSF47565">
    <property type="entry name" value="Insect pheromone/odorant-binding proteins"/>
    <property type="match status" value="1"/>
</dbReference>
<proteinExistence type="predicted"/>
<sequence length="131" mass="15153">MKTIVAVLLFVAFTYGQKIEFSSPEVADRVIAGRAECAKIETVDPKHLMRLGTYEDFPTFEDLKCYTMCILNKFQVFDDDHTIKTDVLKPIFKAAVLEKFIANLDKCLPEDKKFETCEKVYNLHRCILKHL</sequence>
<evidence type="ECO:0000256" key="1">
    <source>
        <dbReference type="ARBA" id="ARBA00022729"/>
    </source>
</evidence>
<dbReference type="Proteomes" id="UP000695000">
    <property type="component" value="Unplaced"/>
</dbReference>
<evidence type="ECO:0000313" key="4">
    <source>
        <dbReference type="RefSeq" id="XP_017775790.1"/>
    </source>
</evidence>
<dbReference type="SMART" id="SM00708">
    <property type="entry name" value="PhBP"/>
    <property type="match status" value="1"/>
</dbReference>
<evidence type="ECO:0000313" key="3">
    <source>
        <dbReference type="Proteomes" id="UP000695000"/>
    </source>
</evidence>
<protein>
    <submittedName>
        <fullName evidence="4">Uncharacterized protein LOC108562096</fullName>
    </submittedName>
</protein>